<feature type="compositionally biased region" description="Polar residues" evidence="1">
    <location>
        <begin position="1"/>
        <end position="25"/>
    </location>
</feature>
<dbReference type="InterPro" id="IPR013087">
    <property type="entry name" value="Znf_C2H2_type"/>
</dbReference>
<organism evidence="3">
    <name type="scientific">Nothobranchius pienaari</name>
    <dbReference type="NCBI Taxonomy" id="704102"/>
    <lineage>
        <taxon>Eukaryota</taxon>
        <taxon>Metazoa</taxon>
        <taxon>Chordata</taxon>
        <taxon>Craniata</taxon>
        <taxon>Vertebrata</taxon>
        <taxon>Euteleostomi</taxon>
        <taxon>Actinopterygii</taxon>
        <taxon>Neopterygii</taxon>
        <taxon>Teleostei</taxon>
        <taxon>Neoteleostei</taxon>
        <taxon>Acanthomorphata</taxon>
        <taxon>Ovalentaria</taxon>
        <taxon>Atherinomorphae</taxon>
        <taxon>Cyprinodontiformes</taxon>
        <taxon>Nothobranchiidae</taxon>
        <taxon>Nothobranchius</taxon>
    </lineage>
</organism>
<accession>A0A1A8LJR3</accession>
<evidence type="ECO:0000259" key="2">
    <source>
        <dbReference type="PROSITE" id="PS00028"/>
    </source>
</evidence>
<dbReference type="EMBL" id="HAEF01007465">
    <property type="protein sequence ID" value="SBR44847.1"/>
    <property type="molecule type" value="Transcribed_RNA"/>
</dbReference>
<sequence length="702" mass="79027">MTFHLTTCPNKSNVIQPTLENSSADHSYRQAASPKTLTPATDFDQTTATTSEKPTIQEREVILPLTKAESDEVIQKLLRNRNANAVHFQDLSRRVGGHFHPSFCDSTITTKDLTALRLATCPDKSNVIQPTLVESYKFCVCRCNLSADHFHCPYCDDTIIRKEDMILHLNVCPNKNKSAQSTLVEPDHSYAKAALPKTPTPVTDFDQTTPATTSDQLMIQEEEVTVPLTNVHESIIRKDTDLKQSLLTSGFECPLFPNFKTQSDGVIQTHLSNHIANGVHFQENIICRCNLPCRAGDHFHCPFCDKTLTTKDSMALHLIRCQNKSTVVQPALVEPPPETQPLIDHLEPSGSEDHSVSSQTADHAYTQTPTLITAFDQTTPATTSDQLMVQDVEVHKSITWKDTYLERTLLPSGFGCPLCPHFNSVNDDVIQRHLRNHNENGVHFQEIVICRCNLSCRVKSHFHCPFCDSTIIRKDNVPLHLKACHKNGPLDLRKLLVSCKPSLPETQPFKDILEPSVNEDHYTSSQTADYSYSQTASLKTPTFATDFDQRAPATSTDQPMIEEEEVTVPKAHVKCPHCLLILYRQNLAIHIKRKHSKLEDIAEKSQLKSLCIDQSKDSKASHGLNVQPKAWSLQHHTKSEMKVCCHCQHHLLFQHSGLCHSMCHRICSGDYLSSMAPMPLTNTKFSTKWRKTRLHYVNIAML</sequence>
<name>A0A1A8LJR3_9TELE</name>
<feature type="region of interest" description="Disordered" evidence="1">
    <location>
        <begin position="1"/>
        <end position="53"/>
    </location>
</feature>
<dbReference type="AlphaFoldDB" id="A0A1A8LJR3"/>
<proteinExistence type="predicted"/>
<reference evidence="3" key="1">
    <citation type="submission" date="2016-05" db="EMBL/GenBank/DDBJ databases">
        <authorList>
            <person name="Lavstsen T."/>
            <person name="Jespersen J.S."/>
        </authorList>
    </citation>
    <scope>NUCLEOTIDE SEQUENCE</scope>
    <source>
        <tissue evidence="3">Brain</tissue>
    </source>
</reference>
<feature type="domain" description="C2H2-type" evidence="2">
    <location>
        <begin position="464"/>
        <end position="485"/>
    </location>
</feature>
<evidence type="ECO:0000256" key="1">
    <source>
        <dbReference type="SAM" id="MobiDB-lite"/>
    </source>
</evidence>
<dbReference type="SMART" id="SM00355">
    <property type="entry name" value="ZnF_C2H2"/>
    <property type="match status" value="5"/>
</dbReference>
<evidence type="ECO:0000313" key="3">
    <source>
        <dbReference type="EMBL" id="SBR44847.1"/>
    </source>
</evidence>
<reference evidence="3" key="2">
    <citation type="submission" date="2016-06" db="EMBL/GenBank/DDBJ databases">
        <title>The genome of a short-lived fish provides insights into sex chromosome evolution and the genetic control of aging.</title>
        <authorList>
            <person name="Reichwald K."/>
            <person name="Felder M."/>
            <person name="Petzold A."/>
            <person name="Koch P."/>
            <person name="Groth M."/>
            <person name="Platzer M."/>
        </authorList>
    </citation>
    <scope>NUCLEOTIDE SEQUENCE</scope>
    <source>
        <tissue evidence="3">Brain</tissue>
    </source>
</reference>
<dbReference type="PROSITE" id="PS00028">
    <property type="entry name" value="ZINC_FINGER_C2H2_1"/>
    <property type="match status" value="1"/>
</dbReference>
<protein>
    <submittedName>
        <fullName evidence="3">Si:dkeyp-117b11.2</fullName>
    </submittedName>
</protein>
<gene>
    <name evidence="3" type="primary">SI:DKEYP-117B11.2</name>
</gene>
<feature type="compositionally biased region" description="Polar residues" evidence="1">
    <location>
        <begin position="33"/>
        <end position="53"/>
    </location>
</feature>